<evidence type="ECO:0000313" key="1">
    <source>
        <dbReference type="EMBL" id="CAG8509602.1"/>
    </source>
</evidence>
<evidence type="ECO:0000313" key="2">
    <source>
        <dbReference type="Proteomes" id="UP000789525"/>
    </source>
</evidence>
<accession>A0ACA9L414</accession>
<gene>
    <name evidence="1" type="ORF">ACOLOM_LOCUS3159</name>
</gene>
<organism evidence="1 2">
    <name type="scientific">Acaulospora colombiana</name>
    <dbReference type="NCBI Taxonomy" id="27376"/>
    <lineage>
        <taxon>Eukaryota</taxon>
        <taxon>Fungi</taxon>
        <taxon>Fungi incertae sedis</taxon>
        <taxon>Mucoromycota</taxon>
        <taxon>Glomeromycotina</taxon>
        <taxon>Glomeromycetes</taxon>
        <taxon>Diversisporales</taxon>
        <taxon>Acaulosporaceae</taxon>
        <taxon>Acaulospora</taxon>
    </lineage>
</organism>
<protein>
    <submittedName>
        <fullName evidence="1">6870_t:CDS:1</fullName>
    </submittedName>
</protein>
<proteinExistence type="predicted"/>
<sequence length="1100" mass="123810">MVNINRIVALICHPSLFVSKKDKRVNEKGILKTNPSEISDFDHVLITRQELKQRRRKYGICSRCGTPLSDKSWCQLCEGDKLQKIFFDWTSGNQQINAFIQSSQMKPVNMNSYLSWIPFDDFVQFKYVANGGFTAVYSALWDRFGTGRMANVVLKRLHHGQISNPEFLKDQISMFIYAASQNSTIVHCYGITQHPTEGYMLVMECGEEGDIRTYLRVNHQNLLWSDRIYLLRDVARALSLLHSHEFVHGDLHTGNILKKDPNPSLLNRFGRTGGGHERECIVDLPLCYTSKGLFGVMPYVAPEVFGNGYYTKASDVYSFGLVMWEFAVGQTPYNDYAHDKDLVEDICGGVRPKVDRSIPQFYVDLMKQCWDLEPLNRPSAQTIKGIIEGWASALTKTMLSKEHKSIISQIKSSDDVVKRNTKLQSKMPDLMTSTPVPAVTSFFSQNLKGFLASPERNSISSSSSMKGSTLSSSITHTIMKFGKYIKERMNLLPVDWKNNCIDYDGLKADIKANITPYNLKLELSQITWKPPNEDQVGFIQLVFDRMSSLQVKSREFLEKLDSEVQKVSNFFVVQTSSLVTLYKNNEAVYSNEQDLADLLQSTVKLEKFVFLNYTGLVKILKKHDKHSGLNFSKAYLYRVSSLPFASSEKLSTLKKTLMEKLASASTINGNSKNTTFTNGTANALAANLATFLKPQFAPSPDNWFPPSALLPHQKVLISLTGPHGTDIIGCVLDCMAKHDCEIEDCMLSRLYHNVTFGVLITLKSDNFDLFRDLSEAARKWDGSLSFDIHGKQDALPKSIEDAPYENRVKYTATVLNQNGLTSRFLDDWTKLLLREKISVEKLQRLNEGRLSCADYKLSVPVGTDFELLRQELFQLSMGHGTDVALQPYDVFRKHKRLVVFDMDSTLIQQEVIDEIARLAGVVNEVAAITELAMNGEIDFKESLRRRVSLLKGTSVDVLQTVKENLVFTEGAHFLCQALKKIGFKLAVISGGFIPLARHVKNELGLDYAFANQLKVSSDGKTFTGETLGPIIDGERKAELLEVIAQAENVTLDQVIAVGDGANDLWMLAKAGLGIAFNAKPRVQEKVTECFELDQEIRREN</sequence>
<reference evidence="1" key="1">
    <citation type="submission" date="2021-06" db="EMBL/GenBank/DDBJ databases">
        <authorList>
            <person name="Kallberg Y."/>
            <person name="Tangrot J."/>
            <person name="Rosling A."/>
        </authorList>
    </citation>
    <scope>NUCLEOTIDE SEQUENCE</scope>
    <source>
        <strain evidence="1">CL356</strain>
    </source>
</reference>
<keyword evidence="2" id="KW-1185">Reference proteome</keyword>
<dbReference type="Proteomes" id="UP000789525">
    <property type="component" value="Unassembled WGS sequence"/>
</dbReference>
<comment type="caution">
    <text evidence="1">The sequence shown here is derived from an EMBL/GenBank/DDBJ whole genome shotgun (WGS) entry which is preliminary data.</text>
</comment>
<name>A0ACA9L414_9GLOM</name>
<dbReference type="EMBL" id="CAJVPT010004577">
    <property type="protein sequence ID" value="CAG8509602.1"/>
    <property type="molecule type" value="Genomic_DNA"/>
</dbReference>